<dbReference type="PANTHER" id="PTHR33993:SF14">
    <property type="entry name" value="GB|AAF24581.1"/>
    <property type="match status" value="1"/>
</dbReference>
<dbReference type="Gene3D" id="3.10.180.10">
    <property type="entry name" value="2,3-Dihydroxybiphenyl 1,2-Dioxygenase, domain 1"/>
    <property type="match status" value="2"/>
</dbReference>
<feature type="region of interest" description="Disordered" evidence="1">
    <location>
        <begin position="1"/>
        <end position="25"/>
    </location>
</feature>
<dbReference type="InterPro" id="IPR052164">
    <property type="entry name" value="Anthracycline_SecMetBiosynth"/>
</dbReference>
<evidence type="ECO:0000313" key="4">
    <source>
        <dbReference type="Proteomes" id="UP001550850"/>
    </source>
</evidence>
<evidence type="ECO:0000259" key="2">
    <source>
        <dbReference type="PROSITE" id="PS51819"/>
    </source>
</evidence>
<dbReference type="InterPro" id="IPR029068">
    <property type="entry name" value="Glyas_Bleomycin-R_OHBP_Dase"/>
</dbReference>
<dbReference type="Pfam" id="PF00903">
    <property type="entry name" value="Glyoxalase"/>
    <property type="match status" value="1"/>
</dbReference>
<accession>A0ABV2YN10</accession>
<feature type="compositionally biased region" description="Polar residues" evidence="1">
    <location>
        <begin position="243"/>
        <end position="255"/>
    </location>
</feature>
<sequence length="288" mass="29692">MTDRTGAADVNDFSTTGRAPGAPGAPCWTSLRTRGLGVAHDFYGPLLGWEFTPGKGGPLRELIATAQGRPVAGIGLLPAGAGLTPEWTPFLTADDIDSAALAVRQCGGTMGVGPLDDAEGGRVAFCSDPAGAVFGMRRLPRAYPPPAPGLPGTPAWLELVVAETRSAVRFYQSVFGLGRETAPSPAEERVVLRHAGRPVLGIRGAGLSVHRAGGAHWTTYFATSDVDRATEHAVALGGRISRPPTNGLNGRSAQLTDPDGAPFGLLTPAATRAERNTADARGTRVASA</sequence>
<dbReference type="RefSeq" id="WP_159105522.1">
    <property type="nucleotide sequence ID" value="NZ_BEVZ01000002.1"/>
</dbReference>
<dbReference type="Proteomes" id="UP001550850">
    <property type="component" value="Unassembled WGS sequence"/>
</dbReference>
<dbReference type="PROSITE" id="PS51819">
    <property type="entry name" value="VOC"/>
    <property type="match status" value="1"/>
</dbReference>
<feature type="region of interest" description="Disordered" evidence="1">
    <location>
        <begin position="238"/>
        <end position="264"/>
    </location>
</feature>
<dbReference type="EMBL" id="JBEZUR010000048">
    <property type="protein sequence ID" value="MEU3557115.1"/>
    <property type="molecule type" value="Genomic_DNA"/>
</dbReference>
<evidence type="ECO:0000256" key="1">
    <source>
        <dbReference type="SAM" id="MobiDB-lite"/>
    </source>
</evidence>
<dbReference type="InterPro" id="IPR004360">
    <property type="entry name" value="Glyas_Fos-R_dOase_dom"/>
</dbReference>
<protein>
    <submittedName>
        <fullName evidence="3">VOC family protein</fullName>
    </submittedName>
</protein>
<dbReference type="InterPro" id="IPR037523">
    <property type="entry name" value="VOC_core"/>
</dbReference>
<reference evidence="3 4" key="1">
    <citation type="submission" date="2024-06" db="EMBL/GenBank/DDBJ databases">
        <title>The Natural Products Discovery Center: Release of the First 8490 Sequenced Strains for Exploring Actinobacteria Biosynthetic Diversity.</title>
        <authorList>
            <person name="Kalkreuter E."/>
            <person name="Kautsar S.A."/>
            <person name="Yang D."/>
            <person name="Bader C.D."/>
            <person name="Teijaro C.N."/>
            <person name="Fluegel L."/>
            <person name="Davis C.M."/>
            <person name="Simpson J.R."/>
            <person name="Lauterbach L."/>
            <person name="Steele A.D."/>
            <person name="Gui C."/>
            <person name="Meng S."/>
            <person name="Li G."/>
            <person name="Viehrig K."/>
            <person name="Ye F."/>
            <person name="Su P."/>
            <person name="Kiefer A.F."/>
            <person name="Nichols A."/>
            <person name="Cepeda A.J."/>
            <person name="Yan W."/>
            <person name="Fan B."/>
            <person name="Jiang Y."/>
            <person name="Adhikari A."/>
            <person name="Zheng C.-J."/>
            <person name="Schuster L."/>
            <person name="Cowan T.M."/>
            <person name="Smanski M.J."/>
            <person name="Chevrette M.G."/>
            <person name="De Carvalho L.P.S."/>
            <person name="Shen B."/>
        </authorList>
    </citation>
    <scope>NUCLEOTIDE SEQUENCE [LARGE SCALE GENOMIC DNA]</scope>
    <source>
        <strain evidence="3 4">NPDC038104</strain>
    </source>
</reference>
<gene>
    <name evidence="3" type="ORF">AB0E65_23285</name>
</gene>
<comment type="caution">
    <text evidence="3">The sequence shown here is derived from an EMBL/GenBank/DDBJ whole genome shotgun (WGS) entry which is preliminary data.</text>
</comment>
<feature type="domain" description="VOC" evidence="2">
    <location>
        <begin position="153"/>
        <end position="268"/>
    </location>
</feature>
<keyword evidence="4" id="KW-1185">Reference proteome</keyword>
<dbReference type="SUPFAM" id="SSF54593">
    <property type="entry name" value="Glyoxalase/Bleomycin resistance protein/Dihydroxybiphenyl dioxygenase"/>
    <property type="match status" value="2"/>
</dbReference>
<name>A0ABV2YN10_9ACTN</name>
<evidence type="ECO:0000313" key="3">
    <source>
        <dbReference type="EMBL" id="MEU3557115.1"/>
    </source>
</evidence>
<dbReference type="PANTHER" id="PTHR33993">
    <property type="entry name" value="GLYOXALASE-RELATED"/>
    <property type="match status" value="1"/>
</dbReference>
<organism evidence="3 4">
    <name type="scientific">Streptomyces fragilis</name>
    <dbReference type="NCBI Taxonomy" id="67301"/>
    <lineage>
        <taxon>Bacteria</taxon>
        <taxon>Bacillati</taxon>
        <taxon>Actinomycetota</taxon>
        <taxon>Actinomycetes</taxon>
        <taxon>Kitasatosporales</taxon>
        <taxon>Streptomycetaceae</taxon>
        <taxon>Streptomyces</taxon>
    </lineage>
</organism>
<dbReference type="CDD" id="cd07247">
    <property type="entry name" value="SgaA_N_like"/>
    <property type="match status" value="2"/>
</dbReference>
<proteinExistence type="predicted"/>